<proteinExistence type="predicted"/>
<feature type="non-terminal residue" evidence="1">
    <location>
        <position position="135"/>
    </location>
</feature>
<dbReference type="Proteomes" id="UP000310121">
    <property type="component" value="Unassembled WGS sequence"/>
</dbReference>
<dbReference type="EMBL" id="QZBN01001190">
    <property type="protein sequence ID" value="THZ33298.1"/>
    <property type="molecule type" value="Genomic_DNA"/>
</dbReference>
<reference evidence="1 2" key="1">
    <citation type="submission" date="2018-10" db="EMBL/GenBank/DDBJ databases">
        <title>Fifty Aureobasidium pullulans genomes reveal a recombining polyextremotolerant generalist.</title>
        <authorList>
            <person name="Gostincar C."/>
            <person name="Turk M."/>
            <person name="Zajc J."/>
            <person name="Gunde-Cimerman N."/>
        </authorList>
    </citation>
    <scope>NUCLEOTIDE SEQUENCE [LARGE SCALE GENOMIC DNA]</scope>
    <source>
        <strain evidence="1 2">EXF-3844</strain>
    </source>
</reference>
<accession>A0A4S9U7Q6</accession>
<sequence length="135" mass="15428">MILRMKRLGSKSAVPQLSGNVKELNVEVVDIIQPSTMCIVLQIKLQQEERHPSSPTMILKIYDRQYSPQLRKFKHSGPATAETEDQFIAFLRRGYEGLTAYTEIRAILMEHISGFPLHDIVKETPESDWASICNQ</sequence>
<evidence type="ECO:0000313" key="2">
    <source>
        <dbReference type="Proteomes" id="UP000310121"/>
    </source>
</evidence>
<dbReference type="AlphaFoldDB" id="A0A4S9U7Q6"/>
<organism evidence="1 2">
    <name type="scientific">Aureobasidium pullulans</name>
    <name type="common">Black yeast</name>
    <name type="synonym">Pullularia pullulans</name>
    <dbReference type="NCBI Taxonomy" id="5580"/>
    <lineage>
        <taxon>Eukaryota</taxon>
        <taxon>Fungi</taxon>
        <taxon>Dikarya</taxon>
        <taxon>Ascomycota</taxon>
        <taxon>Pezizomycotina</taxon>
        <taxon>Dothideomycetes</taxon>
        <taxon>Dothideomycetidae</taxon>
        <taxon>Dothideales</taxon>
        <taxon>Saccotheciaceae</taxon>
        <taxon>Aureobasidium</taxon>
    </lineage>
</organism>
<evidence type="ECO:0000313" key="1">
    <source>
        <dbReference type="EMBL" id="THZ33298.1"/>
    </source>
</evidence>
<name>A0A4S9U7Q6_AURPU</name>
<comment type="caution">
    <text evidence="1">The sequence shown here is derived from an EMBL/GenBank/DDBJ whole genome shotgun (WGS) entry which is preliminary data.</text>
</comment>
<protein>
    <submittedName>
        <fullName evidence="1">Uncharacterized protein</fullName>
    </submittedName>
</protein>
<gene>
    <name evidence="1" type="ORF">D6C90_08524</name>
</gene>